<dbReference type="GO" id="GO:0005886">
    <property type="term" value="C:plasma membrane"/>
    <property type="evidence" value="ECO:0007669"/>
    <property type="project" value="UniProtKB-SubCell"/>
</dbReference>
<dbReference type="Pfam" id="PF13807">
    <property type="entry name" value="GNVR"/>
    <property type="match status" value="1"/>
</dbReference>
<evidence type="ECO:0008006" key="13">
    <source>
        <dbReference type="Google" id="ProtNLM"/>
    </source>
</evidence>
<feature type="transmembrane region" description="Helical" evidence="8">
    <location>
        <begin position="55"/>
        <end position="75"/>
    </location>
</feature>
<dbReference type="KEGG" id="slr:L21SP2_3157"/>
<dbReference type="RefSeq" id="WP_024269393.1">
    <property type="nucleotide sequence ID" value="NC_023035.1"/>
</dbReference>
<dbReference type="Pfam" id="PF02706">
    <property type="entry name" value="Wzz"/>
    <property type="match status" value="1"/>
</dbReference>
<accession>V5WKZ5</accession>
<keyword evidence="5 8" id="KW-0472">Membrane</keyword>
<organism evidence="11 12">
    <name type="scientific">Salinispira pacifica</name>
    <dbReference type="NCBI Taxonomy" id="1307761"/>
    <lineage>
        <taxon>Bacteria</taxon>
        <taxon>Pseudomonadati</taxon>
        <taxon>Spirochaetota</taxon>
        <taxon>Spirochaetia</taxon>
        <taxon>Spirochaetales</taxon>
        <taxon>Spirochaetaceae</taxon>
        <taxon>Salinispira</taxon>
    </lineage>
</organism>
<feature type="region of interest" description="Disordered" evidence="7">
    <location>
        <begin position="1"/>
        <end position="26"/>
    </location>
</feature>
<evidence type="ECO:0000256" key="3">
    <source>
        <dbReference type="ARBA" id="ARBA00022692"/>
    </source>
</evidence>
<feature type="compositionally biased region" description="Polar residues" evidence="7">
    <location>
        <begin position="1"/>
        <end position="14"/>
    </location>
</feature>
<comment type="subcellular location">
    <subcellularLocation>
        <location evidence="1">Cell membrane</location>
        <topology evidence="1">Multi-pass membrane protein</topology>
    </subcellularLocation>
</comment>
<dbReference type="OrthoDB" id="360372at2"/>
<feature type="transmembrane region" description="Helical" evidence="8">
    <location>
        <begin position="393"/>
        <end position="413"/>
    </location>
</feature>
<keyword evidence="4 8" id="KW-1133">Transmembrane helix</keyword>
<evidence type="ECO:0000256" key="2">
    <source>
        <dbReference type="ARBA" id="ARBA00022475"/>
    </source>
</evidence>
<reference evidence="11 12" key="1">
    <citation type="journal article" date="2015" name="Stand. Genomic Sci.">
        <title>Complete genome sequence and description of Salinispira pacifica gen. nov., sp. nov., a novel spirochaete isolated form a hypersaline microbial mat.</title>
        <authorList>
            <person name="Ben Hania W."/>
            <person name="Joseph M."/>
            <person name="Schumann P."/>
            <person name="Bunk B."/>
            <person name="Fiebig A."/>
            <person name="Sproer C."/>
            <person name="Klenk H.P."/>
            <person name="Fardeau M.L."/>
            <person name="Spring S."/>
        </authorList>
    </citation>
    <scope>NUCLEOTIDE SEQUENCE [LARGE SCALE GENOMIC DNA]</scope>
    <source>
        <strain evidence="11 12">L21-RPul-D2</strain>
    </source>
</reference>
<dbReference type="InterPro" id="IPR003856">
    <property type="entry name" value="LPS_length_determ_N"/>
</dbReference>
<feature type="domain" description="Polysaccharide chain length determinant N-terminal" evidence="9">
    <location>
        <begin position="38"/>
        <end position="108"/>
    </location>
</feature>
<feature type="coiled-coil region" evidence="6">
    <location>
        <begin position="219"/>
        <end position="260"/>
    </location>
</feature>
<dbReference type="InterPro" id="IPR050445">
    <property type="entry name" value="Bact_polysacc_biosynth/exp"/>
</dbReference>
<dbReference type="STRING" id="1307761.L21SP2_3157"/>
<name>V5WKZ5_9SPIO</name>
<feature type="domain" description="Tyrosine-protein kinase G-rich" evidence="10">
    <location>
        <begin position="341"/>
        <end position="412"/>
    </location>
</feature>
<dbReference type="AlphaFoldDB" id="V5WKZ5"/>
<dbReference type="GO" id="GO:0004713">
    <property type="term" value="F:protein tyrosine kinase activity"/>
    <property type="evidence" value="ECO:0007669"/>
    <property type="project" value="TreeGrafter"/>
</dbReference>
<evidence type="ECO:0000256" key="4">
    <source>
        <dbReference type="ARBA" id="ARBA00022989"/>
    </source>
</evidence>
<keyword evidence="3 8" id="KW-0812">Transmembrane</keyword>
<dbReference type="eggNOG" id="COG3206">
    <property type="taxonomic scope" value="Bacteria"/>
</dbReference>
<protein>
    <recommendedName>
        <fullName evidence="13">Tyrosine-protein kinase Wzc</fullName>
    </recommendedName>
</protein>
<keyword evidence="2" id="KW-1003">Cell membrane</keyword>
<keyword evidence="12" id="KW-1185">Reference proteome</keyword>
<evidence type="ECO:0000256" key="1">
    <source>
        <dbReference type="ARBA" id="ARBA00004651"/>
    </source>
</evidence>
<keyword evidence="6" id="KW-0175">Coiled coil</keyword>
<dbReference type="EMBL" id="CP006939">
    <property type="protein sequence ID" value="AHC16497.1"/>
    <property type="molecule type" value="Genomic_DNA"/>
</dbReference>
<evidence type="ECO:0000259" key="10">
    <source>
        <dbReference type="Pfam" id="PF13807"/>
    </source>
</evidence>
<dbReference type="HOGENOM" id="CLU_051175_0_0_12"/>
<dbReference type="PANTHER" id="PTHR32309:SF13">
    <property type="entry name" value="FERRIC ENTEROBACTIN TRANSPORT PROTEIN FEPE"/>
    <property type="match status" value="1"/>
</dbReference>
<evidence type="ECO:0000259" key="9">
    <source>
        <dbReference type="Pfam" id="PF02706"/>
    </source>
</evidence>
<evidence type="ECO:0000256" key="8">
    <source>
        <dbReference type="SAM" id="Phobius"/>
    </source>
</evidence>
<dbReference type="InterPro" id="IPR032807">
    <property type="entry name" value="GNVR"/>
</dbReference>
<dbReference type="PANTHER" id="PTHR32309">
    <property type="entry name" value="TYROSINE-PROTEIN KINASE"/>
    <property type="match status" value="1"/>
</dbReference>
<proteinExistence type="predicted"/>
<sequence>MSMTTVQERQSNDIWYTREGGSPMNNDSRVAAGSQSADEISLVDLLSVLIRNRKLIILLPAIIGVLTLIVLLISAKLPPEASFLPNSYEASAIVMIEEERSSSGISAALASSGLGNLAGLAGIQGSGGRNYGSLAVEITNMNSYLDSLALRHNLAAEFSESDHPRHAARSFIRSGLNTQFDSSTGFLSVSFSHTDPVFSAELVNSAVAELKLYFQEMGIDQNREQQTLLEQKIAEVQGELEDLENRIQEFQRNYGVLSAETLVTEQLSTIGRIRSELILKDMEIRTYRDMVSVEDPQLQQLQAERNNLSALLDEMEGGYSEFESVLPSQQDIPEIAMEYQKLKREMVVQEEIYTRLVTQYESSKLFNSSEEDIFKIMEYAETPISPTGPDRKILLIVATLAAGFMAVFIAFILEYIRKIREDDTEQSKLKEAWNQGK</sequence>
<evidence type="ECO:0000256" key="6">
    <source>
        <dbReference type="SAM" id="Coils"/>
    </source>
</evidence>
<dbReference type="Proteomes" id="UP000018680">
    <property type="component" value="Chromosome"/>
</dbReference>
<evidence type="ECO:0000256" key="5">
    <source>
        <dbReference type="ARBA" id="ARBA00023136"/>
    </source>
</evidence>
<evidence type="ECO:0000313" key="11">
    <source>
        <dbReference type="EMBL" id="AHC16497.1"/>
    </source>
</evidence>
<gene>
    <name evidence="11" type="ORF">L21SP2_3157</name>
</gene>
<evidence type="ECO:0000313" key="12">
    <source>
        <dbReference type="Proteomes" id="UP000018680"/>
    </source>
</evidence>
<evidence type="ECO:0000256" key="7">
    <source>
        <dbReference type="SAM" id="MobiDB-lite"/>
    </source>
</evidence>